<gene>
    <name evidence="1" type="ORF">BEN30_15760</name>
</gene>
<dbReference type="STRING" id="28181.BEN30_15760"/>
<evidence type="ECO:0000313" key="2">
    <source>
        <dbReference type="Proteomes" id="UP000095347"/>
    </source>
</evidence>
<organism evidence="1 2">
    <name type="scientific">Magnetovibrio blakemorei</name>
    <dbReference type="NCBI Taxonomy" id="28181"/>
    <lineage>
        <taxon>Bacteria</taxon>
        <taxon>Pseudomonadati</taxon>
        <taxon>Pseudomonadota</taxon>
        <taxon>Alphaproteobacteria</taxon>
        <taxon>Rhodospirillales</taxon>
        <taxon>Magnetovibrionaceae</taxon>
        <taxon>Magnetovibrio</taxon>
    </lineage>
</organism>
<protein>
    <submittedName>
        <fullName evidence="1">Uncharacterized protein</fullName>
    </submittedName>
</protein>
<accession>A0A1E5Q4N3</accession>
<comment type="caution">
    <text evidence="1">The sequence shown here is derived from an EMBL/GenBank/DDBJ whole genome shotgun (WGS) entry which is preliminary data.</text>
</comment>
<dbReference type="EMBL" id="MCGG01000055">
    <property type="protein sequence ID" value="OEJ65136.1"/>
    <property type="molecule type" value="Genomic_DNA"/>
</dbReference>
<name>A0A1E5Q4N3_9PROT</name>
<keyword evidence="2" id="KW-1185">Reference proteome</keyword>
<dbReference type="Proteomes" id="UP000095347">
    <property type="component" value="Unassembled WGS sequence"/>
</dbReference>
<reference evidence="2" key="1">
    <citation type="submission" date="2016-07" db="EMBL/GenBank/DDBJ databases">
        <authorList>
            <person name="Florea S."/>
            <person name="Webb J.S."/>
            <person name="Jaromczyk J."/>
            <person name="Schardl C.L."/>
        </authorList>
    </citation>
    <scope>NUCLEOTIDE SEQUENCE [LARGE SCALE GENOMIC DNA]</scope>
    <source>
        <strain evidence="2">MV-1</strain>
    </source>
</reference>
<evidence type="ECO:0000313" key="1">
    <source>
        <dbReference type="EMBL" id="OEJ65136.1"/>
    </source>
</evidence>
<dbReference type="AlphaFoldDB" id="A0A1E5Q4N3"/>
<sequence length="71" mass="7263">MTSAIQTAVQTQLEGALNAAATVTADLVKSNVSNPQLAEENLKIQKAVIDLTLTSIKALGPKPTPSSGSDT</sequence>
<proteinExistence type="predicted"/>